<reference evidence="1 2" key="1">
    <citation type="submission" date="2023-03" db="EMBL/GenBank/DDBJ databases">
        <title>Genome insight into feeding habits of ladybird beetles.</title>
        <authorList>
            <person name="Li H.-S."/>
            <person name="Huang Y.-H."/>
            <person name="Pang H."/>
        </authorList>
    </citation>
    <scope>NUCLEOTIDE SEQUENCE [LARGE SCALE GENOMIC DNA]</scope>
    <source>
        <strain evidence="1">SYSU_2023b</strain>
        <tissue evidence="1">Whole body</tissue>
    </source>
</reference>
<dbReference type="AlphaFoldDB" id="A0AAW1UD71"/>
<organism evidence="1 2">
    <name type="scientific">Henosepilachna vigintioctopunctata</name>
    <dbReference type="NCBI Taxonomy" id="420089"/>
    <lineage>
        <taxon>Eukaryota</taxon>
        <taxon>Metazoa</taxon>
        <taxon>Ecdysozoa</taxon>
        <taxon>Arthropoda</taxon>
        <taxon>Hexapoda</taxon>
        <taxon>Insecta</taxon>
        <taxon>Pterygota</taxon>
        <taxon>Neoptera</taxon>
        <taxon>Endopterygota</taxon>
        <taxon>Coleoptera</taxon>
        <taxon>Polyphaga</taxon>
        <taxon>Cucujiformia</taxon>
        <taxon>Coccinelloidea</taxon>
        <taxon>Coccinellidae</taxon>
        <taxon>Epilachninae</taxon>
        <taxon>Epilachnini</taxon>
        <taxon>Henosepilachna</taxon>
    </lineage>
</organism>
<name>A0AAW1UD71_9CUCU</name>
<evidence type="ECO:0000313" key="2">
    <source>
        <dbReference type="Proteomes" id="UP001431783"/>
    </source>
</evidence>
<proteinExistence type="predicted"/>
<keyword evidence="2" id="KW-1185">Reference proteome</keyword>
<comment type="caution">
    <text evidence="1">The sequence shown here is derived from an EMBL/GenBank/DDBJ whole genome shotgun (WGS) entry which is preliminary data.</text>
</comment>
<dbReference type="EMBL" id="JARQZJ010000045">
    <property type="protein sequence ID" value="KAK9878072.1"/>
    <property type="molecule type" value="Genomic_DNA"/>
</dbReference>
<dbReference type="Proteomes" id="UP001431783">
    <property type="component" value="Unassembled WGS sequence"/>
</dbReference>
<sequence>MEIFLKFVGDPGFQSGVAQDVGVHRTTANKTIRRGYPSINDQAAYNAFEQFTSISADRPGSVDDGRV</sequence>
<protein>
    <submittedName>
        <fullName evidence="1">Uncharacterized protein</fullName>
    </submittedName>
</protein>
<accession>A0AAW1UD71</accession>
<gene>
    <name evidence="1" type="ORF">WA026_020703</name>
</gene>
<evidence type="ECO:0000313" key="1">
    <source>
        <dbReference type="EMBL" id="KAK9878072.1"/>
    </source>
</evidence>